<organism evidence="2 3">
    <name type="scientific">Paramecium octaurelia</name>
    <dbReference type="NCBI Taxonomy" id="43137"/>
    <lineage>
        <taxon>Eukaryota</taxon>
        <taxon>Sar</taxon>
        <taxon>Alveolata</taxon>
        <taxon>Ciliophora</taxon>
        <taxon>Intramacronucleata</taxon>
        <taxon>Oligohymenophorea</taxon>
        <taxon>Peniculida</taxon>
        <taxon>Parameciidae</taxon>
        <taxon>Paramecium</taxon>
    </lineage>
</organism>
<feature type="chain" id="PRO_5035885690" evidence="1">
    <location>
        <begin position="17"/>
        <end position="266"/>
    </location>
</feature>
<proteinExistence type="predicted"/>
<evidence type="ECO:0000313" key="2">
    <source>
        <dbReference type="EMBL" id="CAD8147161.1"/>
    </source>
</evidence>
<sequence length="266" mass="30528">MIKIFFIYLILVQVFGDVIINLDLQYQCDCESLLYASECKMRKCEWTNDGKCQTIPCERHLDRNSCKSNLNCAWYQDKCSAFTKCSSYKVDSSVDCENLSSTCHWSTFNTCEDHEPSFTCQELQHINCDVGKEGKCIEIQGICKEFTTCEDAANNEALCKQASPACYSTFIDGNHYCPSIMTCKEQLHFGCVKAKNRINGYEYTVCEQESEESCKNWDIATANLETCVIKTNYNYHWVENECRKCEQSPPLAGFLISSFVIWVLME</sequence>
<accession>A0A8S1SZW8</accession>
<dbReference type="OrthoDB" id="10269779at2759"/>
<dbReference type="Proteomes" id="UP000683925">
    <property type="component" value="Unassembled WGS sequence"/>
</dbReference>
<reference evidence="2" key="1">
    <citation type="submission" date="2021-01" db="EMBL/GenBank/DDBJ databases">
        <authorList>
            <consortium name="Genoscope - CEA"/>
            <person name="William W."/>
        </authorList>
    </citation>
    <scope>NUCLEOTIDE SEQUENCE</scope>
</reference>
<name>A0A8S1SZW8_PAROT</name>
<evidence type="ECO:0000256" key="1">
    <source>
        <dbReference type="SAM" id="SignalP"/>
    </source>
</evidence>
<comment type="caution">
    <text evidence="2">The sequence shown here is derived from an EMBL/GenBank/DDBJ whole genome shotgun (WGS) entry which is preliminary data.</text>
</comment>
<gene>
    <name evidence="2" type="ORF">POCTA_138.1.T0190295</name>
</gene>
<feature type="signal peptide" evidence="1">
    <location>
        <begin position="1"/>
        <end position="16"/>
    </location>
</feature>
<dbReference type="EMBL" id="CAJJDP010000019">
    <property type="protein sequence ID" value="CAD8147161.1"/>
    <property type="molecule type" value="Genomic_DNA"/>
</dbReference>
<dbReference type="AlphaFoldDB" id="A0A8S1SZW8"/>
<dbReference type="OMA" id="LYASECK"/>
<keyword evidence="3" id="KW-1185">Reference proteome</keyword>
<keyword evidence="1" id="KW-0732">Signal</keyword>
<evidence type="ECO:0000313" key="3">
    <source>
        <dbReference type="Proteomes" id="UP000683925"/>
    </source>
</evidence>
<protein>
    <submittedName>
        <fullName evidence="2">Uncharacterized protein</fullName>
    </submittedName>
</protein>